<keyword evidence="3" id="KW-1185">Reference proteome</keyword>
<dbReference type="AlphaFoldDB" id="A0A5N6KRE1"/>
<dbReference type="EMBL" id="VIBQ01000010">
    <property type="protein sequence ID" value="KAB8339212.1"/>
    <property type="molecule type" value="Genomic_DNA"/>
</dbReference>
<dbReference type="GO" id="GO:0016747">
    <property type="term" value="F:acyltransferase activity, transferring groups other than amino-acyl groups"/>
    <property type="evidence" value="ECO:0007669"/>
    <property type="project" value="InterPro"/>
</dbReference>
<feature type="domain" description="N-acetyltransferase" evidence="1">
    <location>
        <begin position="3"/>
        <end position="203"/>
    </location>
</feature>
<dbReference type="Pfam" id="PF13673">
    <property type="entry name" value="Acetyltransf_10"/>
    <property type="match status" value="1"/>
</dbReference>
<dbReference type="InterPro" id="IPR000182">
    <property type="entry name" value="GNAT_dom"/>
</dbReference>
<evidence type="ECO:0000313" key="2">
    <source>
        <dbReference type="EMBL" id="KAB8339212.1"/>
    </source>
</evidence>
<evidence type="ECO:0000259" key="1">
    <source>
        <dbReference type="PROSITE" id="PS51186"/>
    </source>
</evidence>
<evidence type="ECO:0000313" key="3">
    <source>
        <dbReference type="Proteomes" id="UP000327013"/>
    </source>
</evidence>
<sequence length="212" mass="23769">MTLKLVDMTEADTAEFVNVFSSAFAGGPVNRAMLPLGNTPEYLDFLVQRELKTFHKRNHWRLAVVDSDTSEFIGVALWSLEDEVALNTTPEPRNLYPKGNAEAKTAFTGMIRTARHAVMGKERTYWHLNILATRPGHERKGAGRMLLKWGTDKADKDGLDTFLDATPVGRTLYEKFGFSVVREQDLDLSPYGVPEVYHSASMVRPPQGQQPT</sequence>
<dbReference type="Gene3D" id="3.40.630.30">
    <property type="match status" value="1"/>
</dbReference>
<dbReference type="PANTHER" id="PTHR42791">
    <property type="entry name" value="GNAT FAMILY ACETYLTRANSFERASE"/>
    <property type="match status" value="1"/>
</dbReference>
<dbReference type="SUPFAM" id="SSF55729">
    <property type="entry name" value="Acyl-CoA N-acyltransferases (Nat)"/>
    <property type="match status" value="1"/>
</dbReference>
<dbReference type="Proteomes" id="UP000327013">
    <property type="component" value="Unassembled WGS sequence"/>
</dbReference>
<protein>
    <recommendedName>
        <fullName evidence="1">N-acetyltransferase domain-containing protein</fullName>
    </recommendedName>
</protein>
<name>A0A5N6KRE1_9ROSI</name>
<organism evidence="2 3">
    <name type="scientific">Carpinus fangiana</name>
    <dbReference type="NCBI Taxonomy" id="176857"/>
    <lineage>
        <taxon>Eukaryota</taxon>
        <taxon>Viridiplantae</taxon>
        <taxon>Streptophyta</taxon>
        <taxon>Embryophyta</taxon>
        <taxon>Tracheophyta</taxon>
        <taxon>Spermatophyta</taxon>
        <taxon>Magnoliopsida</taxon>
        <taxon>eudicotyledons</taxon>
        <taxon>Gunneridae</taxon>
        <taxon>Pentapetalae</taxon>
        <taxon>rosids</taxon>
        <taxon>fabids</taxon>
        <taxon>Fagales</taxon>
        <taxon>Betulaceae</taxon>
        <taxon>Carpinus</taxon>
    </lineage>
</organism>
<dbReference type="PANTHER" id="PTHR42791:SF14">
    <property type="entry name" value="N-ACETYLTRANSFERASE DOMAIN-CONTAINING PROTEIN"/>
    <property type="match status" value="1"/>
</dbReference>
<dbReference type="PROSITE" id="PS51186">
    <property type="entry name" value="GNAT"/>
    <property type="match status" value="1"/>
</dbReference>
<dbReference type="InterPro" id="IPR052523">
    <property type="entry name" value="Trichothecene_AcTrans"/>
</dbReference>
<dbReference type="CDD" id="cd04301">
    <property type="entry name" value="NAT_SF"/>
    <property type="match status" value="1"/>
</dbReference>
<proteinExistence type="predicted"/>
<gene>
    <name evidence="2" type="ORF">FH972_022146</name>
</gene>
<comment type="caution">
    <text evidence="2">The sequence shown here is derived from an EMBL/GenBank/DDBJ whole genome shotgun (WGS) entry which is preliminary data.</text>
</comment>
<accession>A0A5N6KRE1</accession>
<dbReference type="InterPro" id="IPR016181">
    <property type="entry name" value="Acyl_CoA_acyltransferase"/>
</dbReference>
<dbReference type="OrthoDB" id="2115692at2759"/>
<reference evidence="2 3" key="1">
    <citation type="submission" date="2019-06" db="EMBL/GenBank/DDBJ databases">
        <title>A chromosomal-level reference genome of Carpinus fangiana (Coryloideae, Betulaceae).</title>
        <authorList>
            <person name="Yang X."/>
            <person name="Wang Z."/>
            <person name="Zhang L."/>
            <person name="Hao G."/>
            <person name="Liu J."/>
            <person name="Yang Y."/>
        </authorList>
    </citation>
    <scope>NUCLEOTIDE SEQUENCE [LARGE SCALE GENOMIC DNA]</scope>
    <source>
        <strain evidence="2">Cfa_2016G</strain>
        <tissue evidence="2">Leaf</tissue>
    </source>
</reference>